<comment type="similarity">
    <text evidence="4 9">Belongs to the BPG-independent phosphoglycerate mutase family.</text>
</comment>
<dbReference type="GO" id="GO:0004619">
    <property type="term" value="F:phosphoglycerate mutase activity"/>
    <property type="evidence" value="ECO:0007669"/>
    <property type="project" value="UniProtKB-UniRule"/>
</dbReference>
<feature type="binding site" evidence="9 13">
    <location>
        <position position="389"/>
    </location>
    <ligand>
        <name>Mn(2+)</name>
        <dbReference type="ChEBI" id="CHEBI:29035"/>
        <label>1</label>
    </ligand>
</feature>
<comment type="cofactor">
    <cofactor evidence="9">
        <name>Mn(2+)</name>
        <dbReference type="ChEBI" id="CHEBI:29035"/>
    </cofactor>
    <text evidence="9">Binds 2 manganese ions per subunit.</text>
</comment>
<dbReference type="Gene3D" id="3.40.720.10">
    <property type="entry name" value="Alkaline Phosphatase, subunit A"/>
    <property type="match status" value="1"/>
</dbReference>
<feature type="active site" description="Phosphoserine intermediate" evidence="9 11">
    <location>
        <position position="61"/>
    </location>
</feature>
<dbReference type="InterPro" id="IPR011258">
    <property type="entry name" value="BPG-indep_PGM_N"/>
</dbReference>
<comment type="subunit">
    <text evidence="9">Monomer.</text>
</comment>
<keyword evidence="5 9" id="KW-0479">Metal-binding</keyword>
<feature type="domain" description="BPG-independent PGAM N-terminal" evidence="15">
    <location>
        <begin position="81"/>
        <end position="286"/>
    </location>
</feature>
<dbReference type="InterPro" id="IPR005995">
    <property type="entry name" value="Pgm_bpd_ind"/>
</dbReference>
<evidence type="ECO:0000256" key="8">
    <source>
        <dbReference type="ARBA" id="ARBA00023235"/>
    </source>
</evidence>
<evidence type="ECO:0000313" key="16">
    <source>
        <dbReference type="EMBL" id="RDU66293.1"/>
    </source>
</evidence>
<dbReference type="PIRSF" id="PIRSF001492">
    <property type="entry name" value="IPGAM"/>
    <property type="match status" value="1"/>
</dbReference>
<proteinExistence type="inferred from homology"/>
<evidence type="ECO:0000256" key="13">
    <source>
        <dbReference type="PIRSR" id="PIRSR001492-3"/>
    </source>
</evidence>
<evidence type="ECO:0000256" key="5">
    <source>
        <dbReference type="ARBA" id="ARBA00022723"/>
    </source>
</evidence>
<evidence type="ECO:0000256" key="2">
    <source>
        <dbReference type="ARBA" id="ARBA00002315"/>
    </source>
</evidence>
<dbReference type="UniPathway" id="UPA00109">
    <property type="reaction ID" value="UER00186"/>
</dbReference>
<dbReference type="RefSeq" id="WP_115571466.1">
    <property type="nucleotide sequence ID" value="NZ_NXLT01000007.1"/>
</dbReference>
<feature type="binding site" evidence="9 13">
    <location>
        <position position="431"/>
    </location>
    <ligand>
        <name>Mn(2+)</name>
        <dbReference type="ChEBI" id="CHEBI:29035"/>
        <label>2</label>
    </ligand>
</feature>
<evidence type="ECO:0000256" key="7">
    <source>
        <dbReference type="ARBA" id="ARBA00023211"/>
    </source>
</evidence>
<evidence type="ECO:0000256" key="10">
    <source>
        <dbReference type="NCBIfam" id="TIGR01307"/>
    </source>
</evidence>
<gene>
    <name evidence="9" type="primary">gpmI</name>
    <name evidence="16" type="ORF">CQA54_07400</name>
</gene>
<feature type="binding site" evidence="9 13">
    <location>
        <position position="393"/>
    </location>
    <ligand>
        <name>Mn(2+)</name>
        <dbReference type="ChEBI" id="CHEBI:29035"/>
        <label>1</label>
    </ligand>
</feature>
<dbReference type="InterPro" id="IPR036646">
    <property type="entry name" value="PGAM_B_sf"/>
</dbReference>
<feature type="binding site" evidence="9 12">
    <location>
        <begin position="250"/>
        <end position="253"/>
    </location>
    <ligand>
        <name>substrate</name>
    </ligand>
</feature>
<dbReference type="HAMAP" id="MF_01038">
    <property type="entry name" value="GpmI"/>
    <property type="match status" value="1"/>
</dbReference>
<dbReference type="GO" id="GO:0005829">
    <property type="term" value="C:cytosol"/>
    <property type="evidence" value="ECO:0007669"/>
    <property type="project" value="TreeGrafter"/>
</dbReference>
<feature type="binding site" evidence="9 12">
    <location>
        <position position="179"/>
    </location>
    <ligand>
        <name>substrate</name>
    </ligand>
</feature>
<sequence length="495" mass="55449">MHKKAVLVITDGIGYSQHTTYNAFYHAKKPTYDYLFENVPYAMIHTYGLSVGLPEEQMGNSEVGHMCIGSGRVLYQDLVKISLALENGEIQHNQAFLHVADSCEDIHLCGLMSDGGVHSHLSHLLGLATICATKNKRVWLHLITDGRDVLPQSALEYLNKVQHTINAYPNIHIATLSGRFYAMDRDKRWDRIESAYNAIVCADNTTTKTPQEYIQSQYKQEIFDEFIPPVSFAPYQGMHDNDGFIFVNFRSDRARQIVDAIGNTSFDGFVRKRVPKLHIATMCEYDSSFEFPIMFPKDKVQNTLAEVISNASLRQFHTAETEKYAHVTFFLNGGREEEFEGEKRVLIPSPKVTTYDLQPQMSAEAVGDAVLEAMQESYDFVVVNFANGDMVGHTGNFQAAIKAVEAVDTQLGRIIESAKKLGYAVVITSDHGNCEEMKDSQGNTLTNHTVGDVWAFVLDENVKEVAKEGGLNNIAPTILKLMNLPKPQEMDNALF</sequence>
<evidence type="ECO:0000259" key="14">
    <source>
        <dbReference type="Pfam" id="PF01676"/>
    </source>
</evidence>
<accession>A0A3D8IMG1</accession>
<organism evidence="16 17">
    <name type="scientific">Helicobacter equorum</name>
    <dbReference type="NCBI Taxonomy" id="361872"/>
    <lineage>
        <taxon>Bacteria</taxon>
        <taxon>Pseudomonadati</taxon>
        <taxon>Campylobacterota</taxon>
        <taxon>Epsilonproteobacteria</taxon>
        <taxon>Campylobacterales</taxon>
        <taxon>Helicobacteraceae</taxon>
        <taxon>Helicobacter</taxon>
    </lineage>
</organism>
<reference evidence="16 17" key="1">
    <citation type="submission" date="2018-04" db="EMBL/GenBank/DDBJ databases">
        <title>Novel Campyloabacter and Helicobacter Species and Strains.</title>
        <authorList>
            <person name="Mannion A.J."/>
            <person name="Shen Z."/>
            <person name="Fox J.G."/>
        </authorList>
    </citation>
    <scope>NUCLEOTIDE SEQUENCE [LARGE SCALE GENOMIC DNA]</scope>
    <source>
        <strain evidence="16 17">MIT 12-6600</strain>
    </source>
</reference>
<dbReference type="Pfam" id="PF06415">
    <property type="entry name" value="iPGM_N"/>
    <property type="match status" value="1"/>
</dbReference>
<dbReference type="SUPFAM" id="SSF64158">
    <property type="entry name" value="2,3-Bisphosphoglycerate-independent phosphoglycerate mutase, substrate-binding domain"/>
    <property type="match status" value="1"/>
</dbReference>
<dbReference type="Pfam" id="PF01676">
    <property type="entry name" value="Metalloenzyme"/>
    <property type="match status" value="1"/>
</dbReference>
<feature type="domain" description="Metalloenzyme" evidence="14">
    <location>
        <begin position="3"/>
        <end position="485"/>
    </location>
</feature>
<dbReference type="SUPFAM" id="SSF53649">
    <property type="entry name" value="Alkaline phosphatase-like"/>
    <property type="match status" value="1"/>
</dbReference>
<keyword evidence="7 9" id="KW-0464">Manganese</keyword>
<dbReference type="GO" id="GO:0006096">
    <property type="term" value="P:glycolytic process"/>
    <property type="evidence" value="ECO:0007669"/>
    <property type="project" value="UniProtKB-UniRule"/>
</dbReference>
<evidence type="ECO:0000313" key="17">
    <source>
        <dbReference type="Proteomes" id="UP000256514"/>
    </source>
</evidence>
<evidence type="ECO:0000256" key="3">
    <source>
        <dbReference type="ARBA" id="ARBA00004798"/>
    </source>
</evidence>
<name>A0A3D8IMG1_9HELI</name>
<comment type="caution">
    <text evidence="16">The sequence shown here is derived from an EMBL/GenBank/DDBJ whole genome shotgun (WGS) entry which is preliminary data.</text>
</comment>
<evidence type="ECO:0000256" key="12">
    <source>
        <dbReference type="PIRSR" id="PIRSR001492-2"/>
    </source>
</evidence>
<evidence type="ECO:0000256" key="4">
    <source>
        <dbReference type="ARBA" id="ARBA00008819"/>
    </source>
</evidence>
<feature type="binding site" evidence="9 12">
    <location>
        <position position="323"/>
    </location>
    <ligand>
        <name>substrate</name>
    </ligand>
</feature>
<dbReference type="Gene3D" id="3.40.1450.10">
    <property type="entry name" value="BPG-independent phosphoglycerate mutase, domain B"/>
    <property type="match status" value="1"/>
</dbReference>
<dbReference type="GO" id="GO:0006007">
    <property type="term" value="P:glucose catabolic process"/>
    <property type="evidence" value="ECO:0007669"/>
    <property type="project" value="InterPro"/>
</dbReference>
<evidence type="ECO:0000256" key="6">
    <source>
        <dbReference type="ARBA" id="ARBA00023152"/>
    </source>
</evidence>
<dbReference type="EC" id="5.4.2.12" evidence="9 10"/>
<feature type="binding site" evidence="9 13">
    <location>
        <position position="61"/>
    </location>
    <ligand>
        <name>Mn(2+)</name>
        <dbReference type="ChEBI" id="CHEBI:29035"/>
        <label>2</label>
    </ligand>
</feature>
<feature type="binding site" evidence="9 12">
    <location>
        <position position="185"/>
    </location>
    <ligand>
        <name>substrate</name>
    </ligand>
</feature>
<dbReference type="EMBL" id="NXLT01000007">
    <property type="protein sequence ID" value="RDU66293.1"/>
    <property type="molecule type" value="Genomic_DNA"/>
</dbReference>
<comment type="catalytic activity">
    <reaction evidence="1 9">
        <text>(2R)-2-phosphoglycerate = (2R)-3-phosphoglycerate</text>
        <dbReference type="Rhea" id="RHEA:15901"/>
        <dbReference type="ChEBI" id="CHEBI:58272"/>
        <dbReference type="ChEBI" id="CHEBI:58289"/>
        <dbReference type="EC" id="5.4.2.12"/>
    </reaction>
</comment>
<feature type="binding site" evidence="9 12">
    <location>
        <begin position="147"/>
        <end position="148"/>
    </location>
    <ligand>
        <name>substrate</name>
    </ligand>
</feature>
<dbReference type="PANTHER" id="PTHR31637">
    <property type="entry name" value="2,3-BISPHOSPHOGLYCERATE-INDEPENDENT PHOSPHOGLYCERATE MUTASE"/>
    <property type="match status" value="1"/>
</dbReference>
<dbReference type="GO" id="GO:0030145">
    <property type="term" value="F:manganese ion binding"/>
    <property type="evidence" value="ECO:0007669"/>
    <property type="project" value="UniProtKB-UniRule"/>
</dbReference>
<evidence type="ECO:0000256" key="1">
    <source>
        <dbReference type="ARBA" id="ARBA00000370"/>
    </source>
</evidence>
<feature type="binding site" evidence="9 13">
    <location>
        <position position="430"/>
    </location>
    <ligand>
        <name>Mn(2+)</name>
        <dbReference type="ChEBI" id="CHEBI:29035"/>
        <label>2</label>
    </ligand>
</feature>
<evidence type="ECO:0000256" key="11">
    <source>
        <dbReference type="PIRSR" id="PIRSR001492-1"/>
    </source>
</evidence>
<dbReference type="OrthoDB" id="9800863at2"/>
<dbReference type="FunFam" id="3.40.1450.10:FF:000002">
    <property type="entry name" value="2,3-bisphosphoglycerate-independent phosphoglycerate mutase"/>
    <property type="match status" value="1"/>
</dbReference>
<keyword evidence="17" id="KW-1185">Reference proteome</keyword>
<dbReference type="InterPro" id="IPR006124">
    <property type="entry name" value="Metalloenzyme"/>
</dbReference>
<keyword evidence="6 9" id="KW-0324">Glycolysis</keyword>
<keyword evidence="8 9" id="KW-0413">Isomerase</keyword>
<dbReference type="PANTHER" id="PTHR31637:SF0">
    <property type="entry name" value="2,3-BISPHOSPHOGLYCERATE-INDEPENDENT PHOSPHOGLYCERATE MUTASE"/>
    <property type="match status" value="1"/>
</dbReference>
<evidence type="ECO:0000259" key="15">
    <source>
        <dbReference type="Pfam" id="PF06415"/>
    </source>
</evidence>
<dbReference type="CDD" id="cd16010">
    <property type="entry name" value="iPGM"/>
    <property type="match status" value="1"/>
</dbReference>
<feature type="binding site" evidence="9 13">
    <location>
        <position position="448"/>
    </location>
    <ligand>
        <name>Mn(2+)</name>
        <dbReference type="ChEBI" id="CHEBI:29035"/>
        <label>1</label>
    </ligand>
</feature>
<protein>
    <recommendedName>
        <fullName evidence="9 10">2,3-bisphosphoglycerate-independent phosphoglycerate mutase</fullName>
        <shortName evidence="9">BPG-independent PGAM</shortName>
        <shortName evidence="9">Phosphoglyceromutase</shortName>
        <shortName evidence="9">iPGM</shortName>
        <ecNumber evidence="9 10">5.4.2.12</ecNumber>
    </recommendedName>
</protein>
<dbReference type="InterPro" id="IPR017850">
    <property type="entry name" value="Alkaline_phosphatase_core_sf"/>
</dbReference>
<comment type="function">
    <text evidence="2 9">Catalyzes the interconversion of 2-phosphoglycerate and 3-phosphoglycerate.</text>
</comment>
<comment type="pathway">
    <text evidence="3 9">Carbohydrate degradation; glycolysis; pyruvate from D-glyceraldehyde 3-phosphate: step 3/5.</text>
</comment>
<evidence type="ECO:0000256" key="9">
    <source>
        <dbReference type="HAMAP-Rule" id="MF_01038"/>
    </source>
</evidence>
<dbReference type="Proteomes" id="UP000256514">
    <property type="component" value="Unassembled WGS sequence"/>
</dbReference>
<dbReference type="NCBIfam" id="TIGR01307">
    <property type="entry name" value="pgm_bpd_ind"/>
    <property type="match status" value="1"/>
</dbReference>
<dbReference type="AlphaFoldDB" id="A0A3D8IMG1"/>
<feature type="binding site" evidence="9 12">
    <location>
        <position position="118"/>
    </location>
    <ligand>
        <name>substrate</name>
    </ligand>
</feature>
<feature type="binding site" evidence="9 13">
    <location>
        <position position="11"/>
    </location>
    <ligand>
        <name>Mn(2+)</name>
        <dbReference type="ChEBI" id="CHEBI:29035"/>
        <label>2</label>
    </ligand>
</feature>